<gene>
    <name evidence="1" type="ORF">V2W30_12055</name>
</gene>
<protein>
    <submittedName>
        <fullName evidence="1">NACHT domain-containing protein</fullName>
    </submittedName>
</protein>
<evidence type="ECO:0000313" key="2">
    <source>
        <dbReference type="Proteomes" id="UP001432251"/>
    </source>
</evidence>
<keyword evidence="2" id="KW-1185">Reference proteome</keyword>
<accession>A0ACD5AA56</accession>
<name>A0ACD5AA56_9ACTN</name>
<reference evidence="1" key="1">
    <citation type="journal article" date="2025" name="Int. J. Syst. Evol. Microbiol.">
        <title>Streptomyces citrinus sp. nov., with yellow diffusible pigment.</title>
        <authorList>
            <person name="He Y."/>
            <person name="Yang E."/>
            <person name="Xu J."/>
            <person name="Sun Y."/>
            <person name="Sun L."/>
        </authorList>
    </citation>
    <scope>NUCLEOTIDE SEQUENCE</scope>
    <source>
        <strain evidence="1">Q6</strain>
    </source>
</reference>
<sequence>MTTHDADGPDVVARRGFTHRLRDLRDAAGAKNADLVAASGRMAGKAPGGRALTANTVSRLLSGKGVKAPDWDVVASFVAACRAHAAATKSPASPALFDLTVWKAEHTALVRFLEAGGVSDATAHDIEAALTAYAERARETWGHLDLEVLLPLDDQGRHPDIRLREVFVEPGVRADPPPVELPRELVRRLVESGELPESDHLPSGTLDALKELRGAYEQRPTRPVLQVLGEKDTRKHVLLGDPGAGKSTLAKYLALTLAGSGSRADVPPALADRVGVIVELRQYAEPQWHQRTYEDFLAHRQDQLGLCVPPSVLRHLLHTGRAVVVFDGLDEVFDPKVRQAASEQIAAFAARWPQARIVVTSRVIGYKRHVFDGADFTHYMLQDLDTEQIATFTERWYTLSAPTDTEKAALLAQRLQDAVRDSRPIRELAGNPLLLTILAIVGRRQPLPKDRIGVYRQAVTVLTAQWDQQAKHLEADLPPAIKDVLDGLDRQEVLMMLAHAMQAGTHGIAGNHIHGDDLEELLRTQLEQYGLPLGPARTGARALVSQLRERNFILARYGSEVYGFVHRAFLEHLAADIYQRYTRGRAWTPQELLDQVIAPHAHDPAWHEVLLLLIGQLQPSDAAAAIDRLLDLHDGRGDLGTTALLEVAIRALAEVPKIGLLNSQSERAVKALTDVLNTPWVPVELTPVFSALASFGPYWVGREAFLAWFRTRGQFSPSTDTPRIVCLLRPSREELIRFTRDAYSPFDRVLFLEALAEGWPSDSEVYGLLRDLAREGEDEEVRRTALGGLARNWRGDTGALAVFSAVAREQVSARVRWVALWALAEARPAGDGVRFLLREILRRSNVRFADDVDHEAVVERWAAALGPHMPRIGPRVRGETRADMPGEILRLLARHRPGDVDVRTLLIAWASLDDDYTVPQVAMRGLMDHWGQDPEIHDLFAGWVQGDALWPVRESATRLLARLRPDHGPTRQLLRTLATGDNDATLHYVAREVLEDLWRKDATDRNELFEVARTDADRNLRGTAVRALADRWPADPEVRALAFDLARAGEHVDTLGLVAERWPQGEDVYRLLIDSAATEGDLDVREAALRALVRHWPGSTEVRALLMDMPRVETDPATRALALRLLVEHWPGDAEVRAVAEERVRELHSEELFSYVDRDFLCSLRYWRRHEDSLPLFLALVRQGALDLRGTALQMLADRWWGDPGVRALVLDAVRGETDETVLESAVHAVAEHCSDDPEVLELIAALAHGSAGLPPMESAQRVLALATAGPDCGPPPPRTP</sequence>
<dbReference type="Proteomes" id="UP001432251">
    <property type="component" value="Chromosome"/>
</dbReference>
<dbReference type="EMBL" id="CP146022">
    <property type="protein sequence ID" value="WWQ64004.1"/>
    <property type="molecule type" value="Genomic_DNA"/>
</dbReference>
<evidence type="ECO:0000313" key="1">
    <source>
        <dbReference type="EMBL" id="WWQ64004.1"/>
    </source>
</evidence>
<proteinExistence type="predicted"/>
<organism evidence="1 2">
    <name type="scientific">Streptomyces citrinus</name>
    <dbReference type="NCBI Taxonomy" id="3118173"/>
    <lineage>
        <taxon>Bacteria</taxon>
        <taxon>Bacillati</taxon>
        <taxon>Actinomycetota</taxon>
        <taxon>Actinomycetes</taxon>
        <taxon>Kitasatosporales</taxon>
        <taxon>Streptomycetaceae</taxon>
        <taxon>Streptomyces</taxon>
    </lineage>
</organism>